<dbReference type="OrthoDB" id="5874122at2759"/>
<dbReference type="InterPro" id="IPR052667">
    <property type="entry name" value="E3_ubiquitin-ligase_RING"/>
</dbReference>
<evidence type="ECO:0000259" key="5">
    <source>
        <dbReference type="PROSITE" id="PS50089"/>
    </source>
</evidence>
<dbReference type="Gene3D" id="3.30.40.10">
    <property type="entry name" value="Zinc/RING finger domain, C3HC4 (zinc finger)"/>
    <property type="match status" value="1"/>
</dbReference>
<keyword evidence="1" id="KW-0479">Metal-binding</keyword>
<dbReference type="CTD" id="174817"/>
<dbReference type="SUPFAM" id="SSF57850">
    <property type="entry name" value="RING/U-box"/>
    <property type="match status" value="1"/>
</dbReference>
<dbReference type="InParanoid" id="Q9U1S9"/>
<keyword evidence="3" id="KW-0862">Zinc</keyword>
<sequence length="250" mass="29240">MPRAKTMNPTGTSTSIEIPITARRSDRIGIRTKEIERLKAAHKMQVDALNIELTAVQNVLKEKSIINQSLTESLRNISANVRHRVDADSFKIELKREAMEKFHIRVELLAQCAKVKELERDKFQLSYQMQELRTIGEHQNLIKMVDEERERADVQRKRALEQVALALKKEEESDGQPKPWRMCEICSREYEDTKERVPRVLDCGHTICHECITRIHKPTEPFKCPFDRKIIEMDGRNVESFPKNYTILQM</sequence>
<dbReference type="GeneID" id="174817"/>
<evidence type="ECO:0000256" key="4">
    <source>
        <dbReference type="PROSITE-ProRule" id="PRU00175"/>
    </source>
</evidence>
<dbReference type="Proteomes" id="UP000001940">
    <property type="component" value="Chromosome II"/>
</dbReference>
<proteinExistence type="predicted"/>
<dbReference type="KEGG" id="cel:CELE_Y6D1A.2"/>
<name>Q9U1S9_CAEEL</name>
<dbReference type="PROSITE" id="PS00518">
    <property type="entry name" value="ZF_RING_1"/>
    <property type="match status" value="1"/>
</dbReference>
<dbReference type="EMBL" id="BX284602">
    <property type="protein sequence ID" value="CAB60579.2"/>
    <property type="molecule type" value="Genomic_DNA"/>
</dbReference>
<keyword evidence="2 4" id="KW-0863">Zinc-finger</keyword>
<dbReference type="Bgee" id="WBGene00012396">
    <property type="expression patterns" value="Expressed in embryo and 3 other cell types or tissues"/>
</dbReference>
<dbReference type="InterPro" id="IPR017907">
    <property type="entry name" value="Znf_RING_CS"/>
</dbReference>
<keyword evidence="7" id="KW-1185">Reference proteome</keyword>
<feature type="domain" description="RING-type" evidence="5">
    <location>
        <begin position="183"/>
        <end position="228"/>
    </location>
</feature>
<evidence type="ECO:0000313" key="6">
    <source>
        <dbReference type="EMBL" id="CAB60579.2"/>
    </source>
</evidence>
<dbReference type="PANTHER" id="PTHR47156:SF5">
    <property type="entry name" value="RING-TYPE DOMAIN-CONTAINING PROTEIN"/>
    <property type="match status" value="1"/>
</dbReference>
<evidence type="ECO:0000256" key="1">
    <source>
        <dbReference type="ARBA" id="ARBA00022723"/>
    </source>
</evidence>
<dbReference type="SMR" id="Q9U1S9"/>
<dbReference type="OMA" id="ICHECIT"/>
<dbReference type="PANTHER" id="PTHR47156">
    <property type="entry name" value="PROTEIN CBG20824"/>
    <property type="match status" value="1"/>
</dbReference>
<dbReference type="SMART" id="SM00184">
    <property type="entry name" value="RING"/>
    <property type="match status" value="1"/>
</dbReference>
<dbReference type="WormBase" id="Y6D1A.2">
    <property type="protein sequence ID" value="CE44382"/>
    <property type="gene ID" value="WBGene00012396"/>
</dbReference>
<dbReference type="UCSC" id="Y6D1A.2">
    <property type="organism name" value="c. elegans"/>
</dbReference>
<dbReference type="AlphaFoldDB" id="Q9U1S9"/>
<protein>
    <submittedName>
        <fullName evidence="6">RING-type domain-containing protein</fullName>
    </submittedName>
</protein>
<dbReference type="HOGENOM" id="CLU_093265_0_0_1"/>
<evidence type="ECO:0000313" key="7">
    <source>
        <dbReference type="Proteomes" id="UP000001940"/>
    </source>
</evidence>
<dbReference type="RefSeq" id="NP_496525.2">
    <property type="nucleotide sequence ID" value="NM_064124.3"/>
</dbReference>
<organism evidence="6 7">
    <name type="scientific">Caenorhabditis elegans</name>
    <dbReference type="NCBI Taxonomy" id="6239"/>
    <lineage>
        <taxon>Eukaryota</taxon>
        <taxon>Metazoa</taxon>
        <taxon>Ecdysozoa</taxon>
        <taxon>Nematoda</taxon>
        <taxon>Chromadorea</taxon>
        <taxon>Rhabditida</taxon>
        <taxon>Rhabditina</taxon>
        <taxon>Rhabditomorpha</taxon>
        <taxon>Rhabditoidea</taxon>
        <taxon>Rhabditidae</taxon>
        <taxon>Peloderinae</taxon>
        <taxon>Caenorhabditis</taxon>
    </lineage>
</organism>
<dbReference type="PhylomeDB" id="Q9U1S9"/>
<evidence type="ECO:0000313" key="8">
    <source>
        <dbReference type="WormBase" id="Y6D1A.2"/>
    </source>
</evidence>
<accession>Q9U1S9</accession>
<reference evidence="6 7" key="1">
    <citation type="journal article" date="1998" name="Science">
        <title>Genome sequence of the nematode C. elegans: a platform for investigating biology.</title>
        <authorList>
            <consortium name="The C. elegans sequencing consortium"/>
            <person name="Sulson J.E."/>
            <person name="Waterston R."/>
        </authorList>
    </citation>
    <scope>NUCLEOTIDE SEQUENCE [LARGE SCALE GENOMIC DNA]</scope>
    <source>
        <strain evidence="6 7">Bristol N2</strain>
    </source>
</reference>
<dbReference type="InterPro" id="IPR013083">
    <property type="entry name" value="Znf_RING/FYVE/PHD"/>
</dbReference>
<evidence type="ECO:0000256" key="3">
    <source>
        <dbReference type="ARBA" id="ARBA00022833"/>
    </source>
</evidence>
<dbReference type="eggNOG" id="KOG4185">
    <property type="taxonomic scope" value="Eukaryota"/>
</dbReference>
<dbReference type="Pfam" id="PF14634">
    <property type="entry name" value="zf-RING_5"/>
    <property type="match status" value="1"/>
</dbReference>
<gene>
    <name evidence="6" type="ORF">CELE_Y6D1A.2</name>
    <name evidence="6 8" type="ORF">Y6D1A.2</name>
</gene>
<dbReference type="InterPro" id="IPR001841">
    <property type="entry name" value="Znf_RING"/>
</dbReference>
<evidence type="ECO:0000256" key="2">
    <source>
        <dbReference type="ARBA" id="ARBA00022771"/>
    </source>
</evidence>
<dbReference type="PaxDb" id="6239-Y6D1A.2"/>
<dbReference type="PROSITE" id="PS50089">
    <property type="entry name" value="ZF_RING_2"/>
    <property type="match status" value="1"/>
</dbReference>
<dbReference type="AGR" id="WB:WBGene00012396"/>
<dbReference type="GO" id="GO:0008270">
    <property type="term" value="F:zinc ion binding"/>
    <property type="evidence" value="ECO:0007669"/>
    <property type="project" value="UniProtKB-KW"/>
</dbReference>